<organism evidence="1 2">
    <name type="scientific">Robbsia andropogonis</name>
    <dbReference type="NCBI Taxonomy" id="28092"/>
    <lineage>
        <taxon>Bacteria</taxon>
        <taxon>Pseudomonadati</taxon>
        <taxon>Pseudomonadota</taxon>
        <taxon>Betaproteobacteria</taxon>
        <taxon>Burkholderiales</taxon>
        <taxon>Burkholderiaceae</taxon>
        <taxon>Robbsia</taxon>
    </lineage>
</organism>
<accession>A0A0F5JTF6</accession>
<evidence type="ECO:0000313" key="2">
    <source>
        <dbReference type="Proteomes" id="UP000033618"/>
    </source>
</evidence>
<dbReference type="STRING" id="28092.WM40_25320"/>
<name>A0A0F5JTF6_9BURK</name>
<dbReference type="RefSeq" id="WP_157686002.1">
    <property type="nucleotide sequence ID" value="NZ_CADFGU010000016.1"/>
</dbReference>
<dbReference type="AlphaFoldDB" id="A0A0F5JTF6"/>
<protein>
    <submittedName>
        <fullName evidence="1">Uncharacterized protein</fullName>
    </submittedName>
</protein>
<dbReference type="PATRIC" id="fig|28092.6.peg.5978"/>
<sequence length="91" mass="10229">MPNREISDVLHHPVRAPIGSLAVHPELGKVEVFAVDGDMREVRFAEGEEYRHVVVHVETLSSPSIDELLGNKTNEDRVINSLLLGQLHHFQ</sequence>
<dbReference type="EMBL" id="LAQU01000077">
    <property type="protein sequence ID" value="KKB61073.1"/>
    <property type="molecule type" value="Genomic_DNA"/>
</dbReference>
<reference evidence="1 2" key="1">
    <citation type="submission" date="2015-03" db="EMBL/GenBank/DDBJ databases">
        <title>Draft Genome Sequence of Burkholderia andropogonis type strain ICMP2807, isolated from Sorghum bicolor.</title>
        <authorList>
            <person name="Lopes-Santos L."/>
            <person name="Castro D.B."/>
            <person name="Ottoboni L.M."/>
            <person name="Park D."/>
            <person name="Weirc B.S."/>
            <person name="Destefano S.A."/>
        </authorList>
    </citation>
    <scope>NUCLEOTIDE SEQUENCE [LARGE SCALE GENOMIC DNA]</scope>
    <source>
        <strain evidence="1 2">ICMP2807</strain>
    </source>
</reference>
<proteinExistence type="predicted"/>
<dbReference type="Proteomes" id="UP000033618">
    <property type="component" value="Unassembled WGS sequence"/>
</dbReference>
<keyword evidence="2" id="KW-1185">Reference proteome</keyword>
<evidence type="ECO:0000313" key="1">
    <source>
        <dbReference type="EMBL" id="KKB61073.1"/>
    </source>
</evidence>
<comment type="caution">
    <text evidence="1">The sequence shown here is derived from an EMBL/GenBank/DDBJ whole genome shotgun (WGS) entry which is preliminary data.</text>
</comment>
<gene>
    <name evidence="1" type="ORF">WM40_25320</name>
</gene>